<dbReference type="Gene3D" id="1.10.10.10">
    <property type="entry name" value="Winged helix-like DNA-binding domain superfamily/Winged helix DNA-binding domain"/>
    <property type="match status" value="1"/>
</dbReference>
<evidence type="ECO:0000259" key="5">
    <source>
        <dbReference type="Pfam" id="PF00891"/>
    </source>
</evidence>
<dbReference type="PANTHER" id="PTHR43712:SF2">
    <property type="entry name" value="O-METHYLTRANSFERASE CICE"/>
    <property type="match status" value="1"/>
</dbReference>
<dbReference type="GO" id="GO:0008171">
    <property type="term" value="F:O-methyltransferase activity"/>
    <property type="evidence" value="ECO:0007669"/>
    <property type="project" value="InterPro"/>
</dbReference>
<feature type="active site" description="Proton acceptor" evidence="4">
    <location>
        <position position="254"/>
    </location>
</feature>
<sequence>MGIEMTKDLEQIDPKTLIGILAMGPLLSQACYVAAKLGIADLLAEGPLSVGQLAIRTGSNEGALYRILRALVSIGMFREVESKVFELTERADPLRSNVSGSFRNYLIFMGENWHCGVWCNMLYSVRTGKPAWEYTHGAEIFDYFTANPDQATIFNSVMTDMSIIAASEIIEAYDFSQFSKIADIGGGHGLLLAQVLKANPTAKGVLFDTPSVIADADTTLKSEGVANRIEKVSGDFFRAVPSGADAYIMKYIVHDWADESCIAILQNINAAMPVHGKLLIMEGVVPDTDEWHPSKISDLLMLVVTGGMDRTEEEYKQLLSRAGFRLTRILVTSTGLCIIEAEKLS</sequence>
<dbReference type="PROSITE" id="PS51683">
    <property type="entry name" value="SAM_OMT_II"/>
    <property type="match status" value="1"/>
</dbReference>
<dbReference type="GO" id="GO:0032259">
    <property type="term" value="P:methylation"/>
    <property type="evidence" value="ECO:0007669"/>
    <property type="project" value="UniProtKB-KW"/>
</dbReference>
<evidence type="ECO:0000256" key="4">
    <source>
        <dbReference type="PIRSR" id="PIRSR005739-1"/>
    </source>
</evidence>
<organism evidence="7">
    <name type="scientific">Candidatus Kentrum sp. FW</name>
    <dbReference type="NCBI Taxonomy" id="2126338"/>
    <lineage>
        <taxon>Bacteria</taxon>
        <taxon>Pseudomonadati</taxon>
        <taxon>Pseudomonadota</taxon>
        <taxon>Gammaproteobacteria</taxon>
        <taxon>Candidatus Kentrum</taxon>
    </lineage>
</organism>
<feature type="domain" description="O-methyltransferase dimerisation" evidence="6">
    <location>
        <begin position="24"/>
        <end position="92"/>
    </location>
</feature>
<dbReference type="Pfam" id="PF00891">
    <property type="entry name" value="Methyltransf_2"/>
    <property type="match status" value="1"/>
</dbReference>
<keyword evidence="1 7" id="KW-0489">Methyltransferase</keyword>
<dbReference type="EMBL" id="CAADEW010000031">
    <property type="protein sequence ID" value="VFJ51337.1"/>
    <property type="molecule type" value="Genomic_DNA"/>
</dbReference>
<evidence type="ECO:0000256" key="3">
    <source>
        <dbReference type="ARBA" id="ARBA00022691"/>
    </source>
</evidence>
<dbReference type="InterPro" id="IPR012967">
    <property type="entry name" value="COMT_dimerisation"/>
</dbReference>
<dbReference type="GO" id="GO:0046983">
    <property type="term" value="F:protein dimerization activity"/>
    <property type="evidence" value="ECO:0007669"/>
    <property type="project" value="InterPro"/>
</dbReference>
<dbReference type="Gene3D" id="1.10.287.1350">
    <property type="match status" value="1"/>
</dbReference>
<keyword evidence="2 7" id="KW-0808">Transferase</keyword>
<evidence type="ECO:0000256" key="2">
    <source>
        <dbReference type="ARBA" id="ARBA00022679"/>
    </source>
</evidence>
<dbReference type="AlphaFoldDB" id="A0A450SEZ6"/>
<evidence type="ECO:0000256" key="1">
    <source>
        <dbReference type="ARBA" id="ARBA00022603"/>
    </source>
</evidence>
<dbReference type="PIRSF" id="PIRSF005739">
    <property type="entry name" value="O-mtase"/>
    <property type="match status" value="1"/>
</dbReference>
<gene>
    <name evidence="7" type="ORF">BECKFW1821A_GA0114235_10315</name>
    <name evidence="8" type="ORF">BECKFW1821B_GA0114236_11112</name>
</gene>
<dbReference type="PROSITE" id="PS51257">
    <property type="entry name" value="PROKAR_LIPOPROTEIN"/>
    <property type="match status" value="1"/>
</dbReference>
<feature type="domain" description="O-methyltransferase C-terminal" evidence="5">
    <location>
        <begin position="119"/>
        <end position="325"/>
    </location>
</feature>
<dbReference type="PANTHER" id="PTHR43712">
    <property type="entry name" value="PUTATIVE (AFU_ORTHOLOGUE AFUA_4G14580)-RELATED"/>
    <property type="match status" value="1"/>
</dbReference>
<proteinExistence type="predicted"/>
<protein>
    <submittedName>
        <fullName evidence="7">Hydroxyneurosporene-O-methyltransferase</fullName>
    </submittedName>
</protein>
<dbReference type="Gene3D" id="3.40.50.150">
    <property type="entry name" value="Vaccinia Virus protein VP39"/>
    <property type="match status" value="1"/>
</dbReference>
<accession>A0A450SEZ6</accession>
<dbReference type="InterPro" id="IPR036390">
    <property type="entry name" value="WH_DNA-bd_sf"/>
</dbReference>
<dbReference type="SUPFAM" id="SSF46785">
    <property type="entry name" value="Winged helix' DNA-binding domain"/>
    <property type="match status" value="1"/>
</dbReference>
<evidence type="ECO:0000313" key="8">
    <source>
        <dbReference type="EMBL" id="VFJ66043.1"/>
    </source>
</evidence>
<dbReference type="InterPro" id="IPR029063">
    <property type="entry name" value="SAM-dependent_MTases_sf"/>
</dbReference>
<keyword evidence="3" id="KW-0949">S-adenosyl-L-methionine</keyword>
<dbReference type="InterPro" id="IPR016461">
    <property type="entry name" value="COMT-like"/>
</dbReference>
<dbReference type="InterPro" id="IPR001077">
    <property type="entry name" value="COMT_C"/>
</dbReference>
<name>A0A450SEZ6_9GAMM</name>
<dbReference type="EMBL" id="CAADFD010000111">
    <property type="protein sequence ID" value="VFJ66043.1"/>
    <property type="molecule type" value="Genomic_DNA"/>
</dbReference>
<evidence type="ECO:0000313" key="7">
    <source>
        <dbReference type="EMBL" id="VFJ51337.1"/>
    </source>
</evidence>
<dbReference type="SUPFAM" id="SSF53335">
    <property type="entry name" value="S-adenosyl-L-methionine-dependent methyltransferases"/>
    <property type="match status" value="1"/>
</dbReference>
<reference evidence="7" key="1">
    <citation type="submission" date="2019-02" db="EMBL/GenBank/DDBJ databases">
        <authorList>
            <person name="Gruber-Vodicka R. H."/>
            <person name="Seah K. B. B."/>
        </authorList>
    </citation>
    <scope>NUCLEOTIDE SEQUENCE</scope>
    <source>
        <strain evidence="8">BECK_BZ106</strain>
        <strain evidence="7">BECK_BZ15</strain>
    </source>
</reference>
<dbReference type="Pfam" id="PF08100">
    <property type="entry name" value="Dimerisation"/>
    <property type="match status" value="1"/>
</dbReference>
<dbReference type="InterPro" id="IPR036388">
    <property type="entry name" value="WH-like_DNA-bd_sf"/>
</dbReference>
<evidence type="ECO:0000259" key="6">
    <source>
        <dbReference type="Pfam" id="PF08100"/>
    </source>
</evidence>